<dbReference type="Gene3D" id="3.60.110.10">
    <property type="entry name" value="Carbon-nitrogen hydrolase"/>
    <property type="match status" value="1"/>
</dbReference>
<organism evidence="4 5">
    <name type="scientific">Limnofasciculus baicalensis BBK-W-15</name>
    <dbReference type="NCBI Taxonomy" id="2699891"/>
    <lineage>
        <taxon>Bacteria</taxon>
        <taxon>Bacillati</taxon>
        <taxon>Cyanobacteriota</taxon>
        <taxon>Cyanophyceae</taxon>
        <taxon>Coleofasciculales</taxon>
        <taxon>Coleofasciculaceae</taxon>
        <taxon>Limnofasciculus</taxon>
        <taxon>Limnofasciculus baicalensis</taxon>
    </lineage>
</organism>
<gene>
    <name evidence="4" type="ORF">NJ959_28995</name>
</gene>
<dbReference type="GO" id="GO:0000257">
    <property type="term" value="F:nitrilase activity"/>
    <property type="evidence" value="ECO:0007669"/>
    <property type="project" value="UniProtKB-ARBA"/>
</dbReference>
<evidence type="ECO:0000256" key="2">
    <source>
        <dbReference type="PROSITE-ProRule" id="PRU10139"/>
    </source>
</evidence>
<dbReference type="Pfam" id="PF00795">
    <property type="entry name" value="CN_hydrolase"/>
    <property type="match status" value="1"/>
</dbReference>
<evidence type="ECO:0000313" key="5">
    <source>
        <dbReference type="Proteomes" id="UP001204953"/>
    </source>
</evidence>
<reference evidence="4" key="1">
    <citation type="submission" date="2022-06" db="EMBL/GenBank/DDBJ databases">
        <title>New cyanobacteria of genus Symplocastrum in benthos of Lake Baikal.</title>
        <authorList>
            <person name="Sorokovikova E."/>
            <person name="Tikhonova I."/>
            <person name="Krasnopeev A."/>
            <person name="Evseev P."/>
            <person name="Gladkikh A."/>
            <person name="Belykh O."/>
        </authorList>
    </citation>
    <scope>NUCLEOTIDE SEQUENCE</scope>
    <source>
        <strain evidence="4">BBK-W-15</strain>
    </source>
</reference>
<dbReference type="InterPro" id="IPR036526">
    <property type="entry name" value="C-N_Hydrolase_sf"/>
</dbReference>
<dbReference type="PANTHER" id="PTHR23090">
    <property type="entry name" value="NH 3 /GLUTAMINE-DEPENDENT NAD + SYNTHETASE"/>
    <property type="match status" value="1"/>
</dbReference>
<dbReference type="InterPro" id="IPR003010">
    <property type="entry name" value="C-N_Hydrolase"/>
</dbReference>
<dbReference type="GO" id="GO:0004359">
    <property type="term" value="F:glutaminase activity"/>
    <property type="evidence" value="ECO:0007669"/>
    <property type="project" value="InterPro"/>
</dbReference>
<comment type="caution">
    <text evidence="4">The sequence shown here is derived from an EMBL/GenBank/DDBJ whole genome shotgun (WGS) entry which is preliminary data.</text>
</comment>
<dbReference type="GO" id="GO:0009435">
    <property type="term" value="P:NAD+ biosynthetic process"/>
    <property type="evidence" value="ECO:0007669"/>
    <property type="project" value="InterPro"/>
</dbReference>
<keyword evidence="5" id="KW-1185">Reference proteome</keyword>
<dbReference type="EMBL" id="JAMZMM010000613">
    <property type="protein sequence ID" value="MCP2732473.1"/>
    <property type="molecule type" value="Genomic_DNA"/>
</dbReference>
<dbReference type="GO" id="GO:0003952">
    <property type="term" value="F:NAD+ synthase (glutamine-hydrolyzing) activity"/>
    <property type="evidence" value="ECO:0007669"/>
    <property type="project" value="InterPro"/>
</dbReference>
<dbReference type="AlphaFoldDB" id="A0AAE3GZ39"/>
<protein>
    <submittedName>
        <fullName evidence="4">NAD+ synthase</fullName>
    </submittedName>
</protein>
<feature type="domain" description="CN hydrolase" evidence="3">
    <location>
        <begin position="1"/>
        <end position="109"/>
    </location>
</feature>
<proteinExistence type="predicted"/>
<feature type="non-terminal residue" evidence="4">
    <location>
        <position position="109"/>
    </location>
</feature>
<dbReference type="Proteomes" id="UP001204953">
    <property type="component" value="Unassembled WGS sequence"/>
</dbReference>
<dbReference type="InterPro" id="IPR000132">
    <property type="entry name" value="Nitrilase/CN_hydratase_CS"/>
</dbReference>
<evidence type="ECO:0000256" key="1">
    <source>
        <dbReference type="ARBA" id="ARBA00022598"/>
    </source>
</evidence>
<dbReference type="PROSITE" id="PS50263">
    <property type="entry name" value="CN_HYDROLASE"/>
    <property type="match status" value="1"/>
</dbReference>
<evidence type="ECO:0000259" key="3">
    <source>
        <dbReference type="PROSITE" id="PS50263"/>
    </source>
</evidence>
<dbReference type="RefSeq" id="WP_305069171.1">
    <property type="nucleotide sequence ID" value="NZ_JAMZMM010000613.1"/>
</dbReference>
<dbReference type="SUPFAM" id="SSF56317">
    <property type="entry name" value="Carbon-nitrogen hydrolase"/>
    <property type="match status" value="1"/>
</dbReference>
<dbReference type="PANTHER" id="PTHR23090:SF9">
    <property type="entry name" value="GLUTAMINE-DEPENDENT NAD(+) SYNTHETASE"/>
    <property type="match status" value="1"/>
</dbReference>
<evidence type="ECO:0000313" key="4">
    <source>
        <dbReference type="EMBL" id="MCP2732473.1"/>
    </source>
</evidence>
<keyword evidence="1" id="KW-0436">Ligase</keyword>
<sequence length="109" mass="11323">MKIALVPLNPVVGDVAGNAALHVAAIARAREAGADLVVFPELSICGYPPKDLLLAEGFVEACMAAAKEVGEKHSKGGTAIFGLPLPMDRATYPPGGPIRNSLLVYRDCP</sequence>
<name>A0AAE3GZ39_9CYAN</name>
<dbReference type="PROSITE" id="PS00920">
    <property type="entry name" value="NITRIL_CHT_1"/>
    <property type="match status" value="1"/>
</dbReference>
<feature type="active site" description="Proton acceptor" evidence="2">
    <location>
        <position position="41"/>
    </location>
</feature>
<dbReference type="GO" id="GO:0005737">
    <property type="term" value="C:cytoplasm"/>
    <property type="evidence" value="ECO:0007669"/>
    <property type="project" value="InterPro"/>
</dbReference>
<dbReference type="InterPro" id="IPR003694">
    <property type="entry name" value="NAD_synthase"/>
</dbReference>
<accession>A0AAE3GZ39</accession>